<dbReference type="InterPro" id="IPR002110">
    <property type="entry name" value="Ankyrin_rpt"/>
</dbReference>
<reference evidence="1 2" key="1">
    <citation type="submission" date="2016-03" db="EMBL/GenBank/DDBJ databases">
        <title>EvidentialGene: Evidence-directed Construction of Genes on Genomes.</title>
        <authorList>
            <person name="Gilbert D.G."/>
            <person name="Choi J.-H."/>
            <person name="Mockaitis K."/>
            <person name="Colbourne J."/>
            <person name="Pfrender M."/>
        </authorList>
    </citation>
    <scope>NUCLEOTIDE SEQUENCE [LARGE SCALE GENOMIC DNA]</scope>
    <source>
        <strain evidence="1 2">Xinb3</strain>
        <tissue evidence="1">Complete organism</tissue>
    </source>
</reference>
<name>A0A0P6CA69_9CRUS</name>
<organism evidence="1 2">
    <name type="scientific">Daphnia magna</name>
    <dbReference type="NCBI Taxonomy" id="35525"/>
    <lineage>
        <taxon>Eukaryota</taxon>
        <taxon>Metazoa</taxon>
        <taxon>Ecdysozoa</taxon>
        <taxon>Arthropoda</taxon>
        <taxon>Crustacea</taxon>
        <taxon>Branchiopoda</taxon>
        <taxon>Diplostraca</taxon>
        <taxon>Cladocera</taxon>
        <taxon>Anomopoda</taxon>
        <taxon>Daphniidae</taxon>
        <taxon>Daphnia</taxon>
    </lineage>
</organism>
<keyword evidence="2" id="KW-1185">Reference proteome</keyword>
<dbReference type="Gene3D" id="1.25.40.20">
    <property type="entry name" value="Ankyrin repeat-containing domain"/>
    <property type="match status" value="4"/>
</dbReference>
<protein>
    <submittedName>
        <fullName evidence="1">Uncharacterized protein</fullName>
    </submittedName>
</protein>
<dbReference type="InterPro" id="IPR024810">
    <property type="entry name" value="MAB21L/cGLR"/>
</dbReference>
<proteinExistence type="predicted"/>
<dbReference type="Proteomes" id="UP000076858">
    <property type="component" value="Unassembled WGS sequence"/>
</dbReference>
<dbReference type="STRING" id="35525.A0A0P6CA69"/>
<dbReference type="AlphaFoldDB" id="A0A0P6CA69"/>
<dbReference type="PANTHER" id="PTHR24123">
    <property type="entry name" value="ANKYRIN REPEAT-CONTAINING"/>
    <property type="match status" value="1"/>
</dbReference>
<dbReference type="PROSITE" id="PS50297">
    <property type="entry name" value="ANK_REP_REGION"/>
    <property type="match status" value="2"/>
</dbReference>
<dbReference type="OrthoDB" id="194358at2759"/>
<sequence length="911" mass="102145">MHLAEADHQSARMVGTNRSVRKMSPELPKPPADYFCELQKVLSPTLSEDEKEFLTICYYRSDQEPRAVEILSDYLDRGVDVNVISAYSATALDLVCLTNSKPNAIDLVRLLLQHGAHPNKRSSDSSTPLHKLIWTNHSATLIPLMSLLIQYGADVNARQENDENALHKLLRVNQTPDLLRAVRLLVESGIRMNENGGRAKGFGSALHILCEANQTSHLLNVARCLVESGTCVNLRDDKNNTVLHILCRYNQTDHLLPVMRFFMEAGMTETDVTAKNDQGQTALHVLCQYNQTKELPSAVEFLTQNSIHGSNTSSNSLSALSFVCKYNQTDELPTVMKLLMPLEDVNQTDYYGSRATHLCAQYQKACITTSLNILADNGADLAATNSDGETILHLACQYADKLNLFSFVSSLSEEIVRKLVDLPDALGRTPLHQAAKSGCMKTVQFLADFVGAQVLDANGKCFANYLDTFLRQKGTSLCTCCSWDSSFGLKDIDTLHRHLLSKPIVRATCVPCSIARIEGSIPTHIDDVYIFNATDNYVRAPQSNHWANLLQVWNNLDKKLDFTAVTAVAEIGMRCGRSCVYRNCVWCHLQLSVSSYIRCLIDEVEKLDPRFATRRLIFYGSSAERTKLFQLDEFDFLVVLSHFAEDKDDCGCVSYCGNSQSAFLNYGNGRHGISSGRAVYYFYQLLRAATKRVDCFNIHVRDISFGETCTTLHLTFCGYGQVISISIDITIGISRSNLLRPGSVRRSPASLPDMSSPDNSEEETEYLVPFRDKCGPPEWRLSYPTLERDTLLQTGEEVRMCYRVLKLLVMLCQRSKSAMADDAHQHMIKQKTKPSTYSLKTCLFRYMEFNNPPWSQEDAISHCIGILEVLLTHPGVQLKSFFNPQLTVAYIDHEALAVCSQICDRLRSCMI</sequence>
<evidence type="ECO:0000313" key="1">
    <source>
        <dbReference type="EMBL" id="KZS21691.1"/>
    </source>
</evidence>
<dbReference type="SMART" id="SM00248">
    <property type="entry name" value="ANK"/>
    <property type="match status" value="8"/>
</dbReference>
<dbReference type="InterPro" id="IPR051165">
    <property type="entry name" value="Multifunctional_ANK_Repeat"/>
</dbReference>
<comment type="caution">
    <text evidence="1">The sequence shown here is derived from an EMBL/GenBank/DDBJ whole genome shotgun (WGS) entry which is preliminary data.</text>
</comment>
<dbReference type="EMBL" id="LRGB01000024">
    <property type="protein sequence ID" value="KZS21691.1"/>
    <property type="molecule type" value="Genomic_DNA"/>
</dbReference>
<dbReference type="PANTHER" id="PTHR24123:SF128">
    <property type="entry name" value="ANK_REP_REGION DOMAIN-CONTAINING PROTEIN"/>
    <property type="match status" value="1"/>
</dbReference>
<dbReference type="InterPro" id="IPR036770">
    <property type="entry name" value="Ankyrin_rpt-contain_sf"/>
</dbReference>
<dbReference type="Gene3D" id="3.30.460.90">
    <property type="match status" value="1"/>
</dbReference>
<dbReference type="SMART" id="SM01265">
    <property type="entry name" value="Mab-21"/>
    <property type="match status" value="1"/>
</dbReference>
<accession>A0A0P6CA69</accession>
<dbReference type="SUPFAM" id="SSF48403">
    <property type="entry name" value="Ankyrin repeat"/>
    <property type="match status" value="1"/>
</dbReference>
<dbReference type="PROSITE" id="PS50088">
    <property type="entry name" value="ANK_REPEAT"/>
    <property type="match status" value="2"/>
</dbReference>
<dbReference type="Pfam" id="PF12796">
    <property type="entry name" value="Ank_2"/>
    <property type="match status" value="2"/>
</dbReference>
<gene>
    <name evidence="1" type="ORF">APZ42_011687</name>
</gene>
<evidence type="ECO:0000313" key="2">
    <source>
        <dbReference type="Proteomes" id="UP000076858"/>
    </source>
</evidence>